<evidence type="ECO:0000313" key="6">
    <source>
        <dbReference type="EMBL" id="KAG7585431.1"/>
    </source>
</evidence>
<organism evidence="6 7">
    <name type="scientific">Arabidopsis thaliana x Arabidopsis arenosa</name>
    <dbReference type="NCBI Taxonomy" id="1240361"/>
    <lineage>
        <taxon>Eukaryota</taxon>
        <taxon>Viridiplantae</taxon>
        <taxon>Streptophyta</taxon>
        <taxon>Embryophyta</taxon>
        <taxon>Tracheophyta</taxon>
        <taxon>Spermatophyta</taxon>
        <taxon>Magnoliopsida</taxon>
        <taxon>eudicotyledons</taxon>
        <taxon>Gunneridae</taxon>
        <taxon>Pentapetalae</taxon>
        <taxon>rosids</taxon>
        <taxon>malvids</taxon>
        <taxon>Brassicales</taxon>
        <taxon>Brassicaceae</taxon>
        <taxon>Camelineae</taxon>
        <taxon>Arabidopsis</taxon>
    </lineage>
</organism>
<evidence type="ECO:0000256" key="2">
    <source>
        <dbReference type="ARBA" id="ARBA00023157"/>
    </source>
</evidence>
<sequence length="176" mass="20156">MDFLKQVLIITSLIILHTIPSTTSISPDAPTMILIDRICFNTVNAYYCERSIISKLDKPHAEITTITKIAAFNALYISKITSSLIRDSFLPKADNPLTKTKLRTCLATYNGIERYLEGAYRAVLNNEYSDMRRYQSYVLGMLDKCKTDFDPIVRKNWWVRLMINISLLAGRRLPAL</sequence>
<feature type="domain" description="Pectinesterase inhibitor" evidence="5">
    <location>
        <begin position="30"/>
        <end position="169"/>
    </location>
</feature>
<comment type="similarity">
    <text evidence="3">Belongs to the PMEI family.</text>
</comment>
<evidence type="ECO:0000256" key="1">
    <source>
        <dbReference type="ARBA" id="ARBA00022729"/>
    </source>
</evidence>
<name>A0A8T2BP08_9BRAS</name>
<dbReference type="InterPro" id="IPR052421">
    <property type="entry name" value="PCW_Enzyme_Inhibitor"/>
</dbReference>
<dbReference type="Proteomes" id="UP000694240">
    <property type="component" value="Chromosome 7"/>
</dbReference>
<dbReference type="PANTHER" id="PTHR36710">
    <property type="entry name" value="PECTINESTERASE INHIBITOR-LIKE"/>
    <property type="match status" value="1"/>
</dbReference>
<dbReference type="SMART" id="SM00856">
    <property type="entry name" value="PMEI"/>
    <property type="match status" value="1"/>
</dbReference>
<dbReference type="InterPro" id="IPR006501">
    <property type="entry name" value="Pectinesterase_inhib_dom"/>
</dbReference>
<dbReference type="GO" id="GO:0004857">
    <property type="term" value="F:enzyme inhibitor activity"/>
    <property type="evidence" value="ECO:0007669"/>
    <property type="project" value="InterPro"/>
</dbReference>
<feature type="chain" id="PRO_5035946314" evidence="4">
    <location>
        <begin position="25"/>
        <end position="176"/>
    </location>
</feature>
<proteinExistence type="inferred from homology"/>
<dbReference type="PANTHER" id="PTHR36710:SF2">
    <property type="entry name" value="EMB|CAB66412.1-RELATED"/>
    <property type="match status" value="1"/>
</dbReference>
<accession>A0A8T2BP08</accession>
<reference evidence="6 7" key="1">
    <citation type="submission" date="2020-12" db="EMBL/GenBank/DDBJ databases">
        <title>Concerted genomic and epigenomic changes stabilize Arabidopsis allopolyploids.</title>
        <authorList>
            <person name="Chen Z."/>
        </authorList>
    </citation>
    <scope>NUCLEOTIDE SEQUENCE [LARGE SCALE GENOMIC DNA]</scope>
    <source>
        <strain evidence="6">Allo738</strain>
        <tissue evidence="6">Leaf</tissue>
    </source>
</reference>
<dbReference type="NCBIfam" id="TIGR01614">
    <property type="entry name" value="PME_inhib"/>
    <property type="match status" value="1"/>
</dbReference>
<keyword evidence="1 4" id="KW-0732">Signal</keyword>
<dbReference type="AlphaFoldDB" id="A0A8T2BP08"/>
<gene>
    <name evidence="6" type="ORF">ISN45_Aa02g007930</name>
</gene>
<evidence type="ECO:0000256" key="4">
    <source>
        <dbReference type="SAM" id="SignalP"/>
    </source>
</evidence>
<feature type="signal peptide" evidence="4">
    <location>
        <begin position="1"/>
        <end position="24"/>
    </location>
</feature>
<evidence type="ECO:0000256" key="3">
    <source>
        <dbReference type="ARBA" id="ARBA00038471"/>
    </source>
</evidence>
<dbReference type="EMBL" id="JAEFBK010000007">
    <property type="protein sequence ID" value="KAG7585431.1"/>
    <property type="molecule type" value="Genomic_DNA"/>
</dbReference>
<keyword evidence="2" id="KW-1015">Disulfide bond</keyword>
<keyword evidence="7" id="KW-1185">Reference proteome</keyword>
<protein>
    <submittedName>
        <fullName evidence="6">Invertase/pectin methylesterase inhibitor domain superfamily</fullName>
    </submittedName>
</protein>
<comment type="caution">
    <text evidence="6">The sequence shown here is derived from an EMBL/GenBank/DDBJ whole genome shotgun (WGS) entry which is preliminary data.</text>
</comment>
<evidence type="ECO:0000313" key="7">
    <source>
        <dbReference type="Proteomes" id="UP000694240"/>
    </source>
</evidence>
<evidence type="ECO:0000259" key="5">
    <source>
        <dbReference type="SMART" id="SM00856"/>
    </source>
</evidence>